<protein>
    <recommendedName>
        <fullName evidence="8">Shootin-1</fullName>
    </recommendedName>
</protein>
<comment type="similarity">
    <text evidence="7">Belongs to the shootin family.</text>
</comment>
<evidence type="ECO:0000256" key="2">
    <source>
        <dbReference type="ARBA" id="ARBA00004484"/>
    </source>
</evidence>
<evidence type="ECO:0000256" key="9">
    <source>
        <dbReference type="ARBA" id="ARBA00022473"/>
    </source>
</evidence>
<accession>A0A8B7UGP2</accession>
<evidence type="ECO:0000256" key="1">
    <source>
        <dbReference type="ARBA" id="ARBA00004245"/>
    </source>
</evidence>
<keyword evidence="12" id="KW-0206">Cytoskeleton</keyword>
<proteinExistence type="inferred from homology"/>
<keyword evidence="11" id="KW-0175">Coiled coil</keyword>
<organism evidence="15">
    <name type="scientific">Castor canadensis</name>
    <name type="common">American beaver</name>
    <dbReference type="NCBI Taxonomy" id="51338"/>
    <lineage>
        <taxon>Eukaryota</taxon>
        <taxon>Metazoa</taxon>
        <taxon>Chordata</taxon>
        <taxon>Craniata</taxon>
        <taxon>Vertebrata</taxon>
        <taxon>Euteleostomi</taxon>
        <taxon>Mammalia</taxon>
        <taxon>Eutheria</taxon>
        <taxon>Euarchontoglires</taxon>
        <taxon>Glires</taxon>
        <taxon>Rodentia</taxon>
        <taxon>Castorimorpha</taxon>
        <taxon>Castoridae</taxon>
        <taxon>Castor</taxon>
    </lineage>
</organism>
<gene>
    <name evidence="15" type="primary">LOC109685811</name>
</gene>
<keyword evidence="13" id="KW-0966">Cell projection</keyword>
<evidence type="ECO:0000256" key="14">
    <source>
        <dbReference type="SAM" id="MobiDB-lite"/>
    </source>
</evidence>
<dbReference type="GO" id="GO:0048812">
    <property type="term" value="P:neuron projection morphogenesis"/>
    <property type="evidence" value="ECO:0007669"/>
    <property type="project" value="TreeGrafter"/>
</dbReference>
<evidence type="ECO:0000256" key="4">
    <source>
        <dbReference type="ARBA" id="ARBA00004489"/>
    </source>
</evidence>
<dbReference type="GO" id="GO:0005856">
    <property type="term" value="C:cytoskeleton"/>
    <property type="evidence" value="ECO:0007669"/>
    <property type="project" value="UniProtKB-SubCell"/>
</dbReference>
<evidence type="ECO:0000256" key="6">
    <source>
        <dbReference type="ARBA" id="ARBA00004624"/>
    </source>
</evidence>
<dbReference type="GO" id="GO:0030027">
    <property type="term" value="C:lamellipodium"/>
    <property type="evidence" value="ECO:0007669"/>
    <property type="project" value="UniProtKB-SubCell"/>
</dbReference>
<sequence length="220" mass="23972">MMDRIKKGVHLRPVNQTARPKTKPESSKGSESAVNELKGILGTLNKSTSSRSLKSLDSENSETELERILRRRKVTAEADSSSPTGILATSESKSMPVLGSVSSVTKTALNKKTLEAEFNSPSPLTPEPGEGPRKLEGCTSSKVTFQPPSNGGYRRKYVGSSERQAEPVIVLDPVSTPEPQTKDQVAEKDPTQCKEDEGKMKPEYKEDSVEKMRETDSSSC</sequence>
<dbReference type="GO" id="GO:0044295">
    <property type="term" value="C:axonal growth cone"/>
    <property type="evidence" value="ECO:0007669"/>
    <property type="project" value="TreeGrafter"/>
</dbReference>
<evidence type="ECO:0000256" key="10">
    <source>
        <dbReference type="ARBA" id="ARBA00022490"/>
    </source>
</evidence>
<dbReference type="InterPro" id="IPR024849">
    <property type="entry name" value="Shootin-1"/>
</dbReference>
<dbReference type="RefSeq" id="XP_020018452.1">
    <property type="nucleotide sequence ID" value="XM_020162863.1"/>
</dbReference>
<keyword evidence="10" id="KW-0963">Cytoplasm</keyword>
<evidence type="ECO:0000256" key="7">
    <source>
        <dbReference type="ARBA" id="ARBA00010041"/>
    </source>
</evidence>
<name>A0A8B7UGP2_CASCN</name>
<feature type="region of interest" description="Disordered" evidence="14">
    <location>
        <begin position="112"/>
        <end position="220"/>
    </location>
</feature>
<feature type="compositionally biased region" description="Low complexity" evidence="14">
    <location>
        <begin position="43"/>
        <end position="55"/>
    </location>
</feature>
<reference evidence="15" key="1">
    <citation type="submission" date="2025-08" db="UniProtKB">
        <authorList>
            <consortium name="RefSeq"/>
        </authorList>
    </citation>
    <scope>IDENTIFICATION</scope>
    <source>
        <tissue evidence="15">Leukocyte</tissue>
    </source>
</reference>
<feature type="compositionally biased region" description="Basic and acidic residues" evidence="14">
    <location>
        <begin position="180"/>
        <end position="220"/>
    </location>
</feature>
<dbReference type="GO" id="GO:0005737">
    <property type="term" value="C:cytoplasm"/>
    <property type="evidence" value="ECO:0007669"/>
    <property type="project" value="TreeGrafter"/>
</dbReference>
<comment type="subcellular location">
    <subcellularLocation>
        <location evidence="4">Cell projection</location>
        <location evidence="4">Axon</location>
    </subcellularLocation>
    <subcellularLocation>
        <location evidence="3">Cell projection</location>
        <location evidence="3">Filopodium</location>
    </subcellularLocation>
    <subcellularLocation>
        <location evidence="6">Cell projection</location>
        <location evidence="6">Growth cone</location>
    </subcellularLocation>
    <subcellularLocation>
        <location evidence="5">Cell projection</location>
        <location evidence="5">Lamellipodium</location>
    </subcellularLocation>
    <subcellularLocation>
        <location evidence="1">Cytoplasm</location>
        <location evidence="1">Cytoskeleton</location>
    </subcellularLocation>
    <subcellularLocation>
        <location evidence="2">Perikaryon</location>
    </subcellularLocation>
</comment>
<evidence type="ECO:0000256" key="3">
    <source>
        <dbReference type="ARBA" id="ARBA00004486"/>
    </source>
</evidence>
<evidence type="ECO:0000256" key="5">
    <source>
        <dbReference type="ARBA" id="ARBA00004510"/>
    </source>
</evidence>
<feature type="compositionally biased region" description="Polar residues" evidence="14">
    <location>
        <begin position="138"/>
        <end position="149"/>
    </location>
</feature>
<dbReference type="PANTHER" id="PTHR46606:SF3">
    <property type="entry name" value="SHOOTIN-1"/>
    <property type="match status" value="1"/>
</dbReference>
<evidence type="ECO:0000256" key="13">
    <source>
        <dbReference type="ARBA" id="ARBA00023273"/>
    </source>
</evidence>
<dbReference type="GO" id="GO:0043204">
    <property type="term" value="C:perikaryon"/>
    <property type="evidence" value="ECO:0007669"/>
    <property type="project" value="UniProtKB-SubCell"/>
</dbReference>
<dbReference type="GO" id="GO:0030175">
    <property type="term" value="C:filopodium"/>
    <property type="evidence" value="ECO:0007669"/>
    <property type="project" value="UniProtKB-SubCell"/>
</dbReference>
<dbReference type="KEGG" id="ccan:109685811"/>
<evidence type="ECO:0000256" key="8">
    <source>
        <dbReference type="ARBA" id="ARBA00017666"/>
    </source>
</evidence>
<evidence type="ECO:0000256" key="11">
    <source>
        <dbReference type="ARBA" id="ARBA00023054"/>
    </source>
</evidence>
<dbReference type="PANTHER" id="PTHR46606">
    <property type="entry name" value="SHOOTIN-1"/>
    <property type="match status" value="1"/>
</dbReference>
<dbReference type="OrthoDB" id="6111338at2759"/>
<evidence type="ECO:0000313" key="15">
    <source>
        <dbReference type="RefSeq" id="XP_020018452.1"/>
    </source>
</evidence>
<dbReference type="GO" id="GO:2001224">
    <property type="term" value="P:positive regulation of neuron migration"/>
    <property type="evidence" value="ECO:0007669"/>
    <property type="project" value="TreeGrafter"/>
</dbReference>
<evidence type="ECO:0000256" key="12">
    <source>
        <dbReference type="ARBA" id="ARBA00023212"/>
    </source>
</evidence>
<keyword evidence="9" id="KW-0217">Developmental protein</keyword>
<feature type="region of interest" description="Disordered" evidence="14">
    <location>
        <begin position="1"/>
        <end position="99"/>
    </location>
</feature>
<dbReference type="AlphaFoldDB" id="A0A8B7UGP2"/>
<feature type="compositionally biased region" description="Polar residues" evidence="14">
    <location>
        <begin position="78"/>
        <end position="93"/>
    </location>
</feature>